<organism evidence="7 8">
    <name type="scientific">Lichenicoccus roseus</name>
    <dbReference type="NCBI Taxonomy" id="2683649"/>
    <lineage>
        <taxon>Bacteria</taxon>
        <taxon>Pseudomonadati</taxon>
        <taxon>Pseudomonadota</taxon>
        <taxon>Alphaproteobacteria</taxon>
        <taxon>Acetobacterales</taxon>
        <taxon>Acetobacteraceae</taxon>
        <taxon>Lichenicoccus</taxon>
    </lineage>
</organism>
<dbReference type="PANTHER" id="PTHR23508:SF10">
    <property type="entry name" value="CARBOXYLIC ACID TRANSPORTER PROTEIN HOMOLOG"/>
    <property type="match status" value="1"/>
</dbReference>
<evidence type="ECO:0000256" key="3">
    <source>
        <dbReference type="ARBA" id="ARBA00022989"/>
    </source>
</evidence>
<feature type="transmembrane region" description="Helical" evidence="5">
    <location>
        <begin position="429"/>
        <end position="448"/>
    </location>
</feature>
<feature type="transmembrane region" description="Helical" evidence="5">
    <location>
        <begin position="305"/>
        <end position="329"/>
    </location>
</feature>
<keyword evidence="2 5" id="KW-0812">Transmembrane</keyword>
<dbReference type="PANTHER" id="PTHR23508">
    <property type="entry name" value="CARBOXYLIC ACID TRANSPORTER PROTEIN HOMOLOG"/>
    <property type="match status" value="1"/>
</dbReference>
<dbReference type="AlphaFoldDB" id="A0A5R9J339"/>
<dbReference type="InterPro" id="IPR011701">
    <property type="entry name" value="MFS"/>
</dbReference>
<feature type="transmembrane region" description="Helical" evidence="5">
    <location>
        <begin position="250"/>
        <end position="270"/>
    </location>
</feature>
<feature type="transmembrane region" description="Helical" evidence="5">
    <location>
        <begin position="341"/>
        <end position="359"/>
    </location>
</feature>
<comment type="caution">
    <text evidence="7">The sequence shown here is derived from an EMBL/GenBank/DDBJ whole genome shotgun (WGS) entry which is preliminary data.</text>
</comment>
<feature type="transmembrane region" description="Helical" evidence="5">
    <location>
        <begin position="460"/>
        <end position="479"/>
    </location>
</feature>
<dbReference type="GO" id="GO:0005886">
    <property type="term" value="C:plasma membrane"/>
    <property type="evidence" value="ECO:0007669"/>
    <property type="project" value="TreeGrafter"/>
</dbReference>
<dbReference type="Pfam" id="PF07690">
    <property type="entry name" value="MFS_1"/>
    <property type="match status" value="1"/>
</dbReference>
<feature type="transmembrane region" description="Helical" evidence="5">
    <location>
        <begin position="131"/>
        <end position="152"/>
    </location>
</feature>
<dbReference type="GO" id="GO:0046943">
    <property type="term" value="F:carboxylic acid transmembrane transporter activity"/>
    <property type="evidence" value="ECO:0007669"/>
    <property type="project" value="TreeGrafter"/>
</dbReference>
<feature type="transmembrane region" description="Helical" evidence="5">
    <location>
        <begin position="94"/>
        <end position="111"/>
    </location>
</feature>
<dbReference type="SUPFAM" id="SSF103473">
    <property type="entry name" value="MFS general substrate transporter"/>
    <property type="match status" value="1"/>
</dbReference>
<evidence type="ECO:0000256" key="2">
    <source>
        <dbReference type="ARBA" id="ARBA00022692"/>
    </source>
</evidence>
<feature type="domain" description="Major facilitator superfamily (MFS) profile" evidence="6">
    <location>
        <begin position="98"/>
        <end position="484"/>
    </location>
</feature>
<evidence type="ECO:0000259" key="6">
    <source>
        <dbReference type="PROSITE" id="PS50850"/>
    </source>
</evidence>
<keyword evidence="4 5" id="KW-0472">Membrane</keyword>
<dbReference type="InterPro" id="IPR020846">
    <property type="entry name" value="MFS_dom"/>
</dbReference>
<feature type="transmembrane region" description="Helical" evidence="5">
    <location>
        <begin position="371"/>
        <end position="390"/>
    </location>
</feature>
<dbReference type="Gene3D" id="1.20.1250.20">
    <property type="entry name" value="MFS general substrate transporter like domains"/>
    <property type="match status" value="2"/>
</dbReference>
<sequence>MPARLSNGAWSPANWARNSPGPFRVFMMCLPPHLVRFPHLSGPAPDGQVATGMLSLPVSRAQSRLRSGRDAVPTLSEPMRPSPVRVAQSQDRRYLVYLIAIALAGWSLASYDVNLLVLALPDIARDLHISSTGLGVLGFFVFGAQFMITIFAGYAMDRLGRRRVWMFCLTGTALFTGLTCLVQGFWELVFVRALAAGLAYSELAVSITIVNEQVPARNRGFLYSIVQGGWPLGVFLASGVYLVFGHLGWRFVFLLGVLPVLAVIVGRIFIRESERFEHARGTTADPDHVPVTEMLMSPGPVRRQLVWLAIVWVFYGASYVATNFYITYWLTQYKGFSSSQASGLLLACGGIGFFFYIIGGWLGEKLGRREVIIVTGILVAPLTVLFLYVQDHVAVVLVYFLLYQATNGTWSGAGYAYQGESFPTRVRGTAVGFLSAMQVMGFVVGSVLWTVMSNHGQPTLTWLVVATGASLGLWGTLCLRRIPPGQELEATAGT</sequence>
<proteinExistence type="predicted"/>
<dbReference type="PROSITE" id="PS50850">
    <property type="entry name" value="MFS"/>
    <property type="match status" value="1"/>
</dbReference>
<evidence type="ECO:0000313" key="8">
    <source>
        <dbReference type="Proteomes" id="UP000305654"/>
    </source>
</evidence>
<evidence type="ECO:0000256" key="5">
    <source>
        <dbReference type="SAM" id="Phobius"/>
    </source>
</evidence>
<accession>A0A5R9J339</accession>
<protein>
    <submittedName>
        <fullName evidence="7">MFS transporter</fullName>
    </submittedName>
</protein>
<dbReference type="OrthoDB" id="5368493at2"/>
<feature type="transmembrane region" description="Helical" evidence="5">
    <location>
        <begin position="396"/>
        <end position="417"/>
    </location>
</feature>
<feature type="transmembrane region" description="Helical" evidence="5">
    <location>
        <begin position="192"/>
        <end position="210"/>
    </location>
</feature>
<feature type="transmembrane region" description="Helical" evidence="5">
    <location>
        <begin position="222"/>
        <end position="244"/>
    </location>
</feature>
<evidence type="ECO:0000256" key="4">
    <source>
        <dbReference type="ARBA" id="ARBA00023136"/>
    </source>
</evidence>
<dbReference type="EMBL" id="VCDI01000004">
    <property type="protein sequence ID" value="TLU72050.1"/>
    <property type="molecule type" value="Genomic_DNA"/>
</dbReference>
<comment type="subcellular location">
    <subcellularLocation>
        <location evidence="1">Membrane</location>
        <topology evidence="1">Multi-pass membrane protein</topology>
    </subcellularLocation>
</comment>
<reference evidence="7 8" key="1">
    <citation type="submission" date="2019-05" db="EMBL/GenBank/DDBJ databases">
        <authorList>
            <person name="Pankratov T."/>
            <person name="Grouzdev D."/>
        </authorList>
    </citation>
    <scope>NUCLEOTIDE SEQUENCE [LARGE SCALE GENOMIC DNA]</scope>
    <source>
        <strain evidence="7 8">KEBCLARHB70R</strain>
    </source>
</reference>
<evidence type="ECO:0000313" key="7">
    <source>
        <dbReference type="EMBL" id="TLU72050.1"/>
    </source>
</evidence>
<keyword evidence="8" id="KW-1185">Reference proteome</keyword>
<dbReference type="InterPro" id="IPR036259">
    <property type="entry name" value="MFS_trans_sf"/>
</dbReference>
<gene>
    <name evidence="7" type="ORF">FE263_13040</name>
</gene>
<name>A0A5R9J339_9PROT</name>
<keyword evidence="3 5" id="KW-1133">Transmembrane helix</keyword>
<dbReference type="Proteomes" id="UP000305654">
    <property type="component" value="Unassembled WGS sequence"/>
</dbReference>
<feature type="transmembrane region" description="Helical" evidence="5">
    <location>
        <begin position="164"/>
        <end position="186"/>
    </location>
</feature>
<evidence type="ECO:0000256" key="1">
    <source>
        <dbReference type="ARBA" id="ARBA00004141"/>
    </source>
</evidence>